<proteinExistence type="predicted"/>
<keyword evidence="3" id="KW-1185">Reference proteome</keyword>
<sequence>MLRCNLSERAQSRHMRNDVRARIRAMIPGHTKISENGVMLQVAERIRQLEREIDSTAIHLERLLQSSEGTAGAELENNLKDQNVPSASASRQSSPIPAGQNGHDVLRSVLPQPSKAKGSRLLQIALEYLTELTAESDKLKQGYERQVYIQAPMMDTNSTPNHKSHLITSESAEFGGCVRVPSMDPLYQTGSSLTWLLSQMRNQRQKVQENFS</sequence>
<dbReference type="Proteomes" id="UP000823388">
    <property type="component" value="Chromosome 6K"/>
</dbReference>
<dbReference type="EMBL" id="CM029047">
    <property type="protein sequence ID" value="KAG2581162.1"/>
    <property type="molecule type" value="Genomic_DNA"/>
</dbReference>
<evidence type="ECO:0000313" key="3">
    <source>
        <dbReference type="Proteomes" id="UP000823388"/>
    </source>
</evidence>
<reference evidence="2" key="1">
    <citation type="submission" date="2020-05" db="EMBL/GenBank/DDBJ databases">
        <title>WGS assembly of Panicum virgatum.</title>
        <authorList>
            <person name="Lovell J.T."/>
            <person name="Jenkins J."/>
            <person name="Shu S."/>
            <person name="Juenger T.E."/>
            <person name="Schmutz J."/>
        </authorList>
    </citation>
    <scope>NUCLEOTIDE SEQUENCE</scope>
    <source>
        <strain evidence="2">AP13</strain>
    </source>
</reference>
<feature type="compositionally biased region" description="Polar residues" evidence="1">
    <location>
        <begin position="84"/>
        <end position="95"/>
    </location>
</feature>
<gene>
    <name evidence="2" type="ORF">PVAP13_6KG004200</name>
</gene>
<dbReference type="AlphaFoldDB" id="A0A8T0R643"/>
<protein>
    <submittedName>
        <fullName evidence="2">Uncharacterized protein</fullName>
    </submittedName>
</protein>
<evidence type="ECO:0000313" key="2">
    <source>
        <dbReference type="EMBL" id="KAG2581162.1"/>
    </source>
</evidence>
<comment type="caution">
    <text evidence="2">The sequence shown here is derived from an EMBL/GenBank/DDBJ whole genome shotgun (WGS) entry which is preliminary data.</text>
</comment>
<accession>A0A8T0R643</accession>
<organism evidence="2 3">
    <name type="scientific">Panicum virgatum</name>
    <name type="common">Blackwell switchgrass</name>
    <dbReference type="NCBI Taxonomy" id="38727"/>
    <lineage>
        <taxon>Eukaryota</taxon>
        <taxon>Viridiplantae</taxon>
        <taxon>Streptophyta</taxon>
        <taxon>Embryophyta</taxon>
        <taxon>Tracheophyta</taxon>
        <taxon>Spermatophyta</taxon>
        <taxon>Magnoliopsida</taxon>
        <taxon>Liliopsida</taxon>
        <taxon>Poales</taxon>
        <taxon>Poaceae</taxon>
        <taxon>PACMAD clade</taxon>
        <taxon>Panicoideae</taxon>
        <taxon>Panicodae</taxon>
        <taxon>Paniceae</taxon>
        <taxon>Panicinae</taxon>
        <taxon>Panicum</taxon>
        <taxon>Panicum sect. Hiantes</taxon>
    </lineage>
</organism>
<evidence type="ECO:0000256" key="1">
    <source>
        <dbReference type="SAM" id="MobiDB-lite"/>
    </source>
</evidence>
<feature type="region of interest" description="Disordered" evidence="1">
    <location>
        <begin position="84"/>
        <end position="106"/>
    </location>
</feature>
<name>A0A8T0R643_PANVG</name>